<evidence type="ECO:0000256" key="2">
    <source>
        <dbReference type="ARBA" id="ARBA00022692"/>
    </source>
</evidence>
<dbReference type="Pfam" id="PF09685">
    <property type="entry name" value="MamF_MmsF"/>
    <property type="match status" value="1"/>
</dbReference>
<evidence type="ECO:0000256" key="1">
    <source>
        <dbReference type="ARBA" id="ARBA00004141"/>
    </source>
</evidence>
<dbReference type="Proteomes" id="UP000071392">
    <property type="component" value="Unassembled WGS sequence"/>
</dbReference>
<keyword evidence="2 5" id="KW-0812">Transmembrane</keyword>
<dbReference type="AlphaFoldDB" id="A0A139SML9"/>
<dbReference type="InterPro" id="IPR019109">
    <property type="entry name" value="MamF_MmsF"/>
</dbReference>
<keyword evidence="7" id="KW-1185">Reference proteome</keyword>
<evidence type="ECO:0008006" key="8">
    <source>
        <dbReference type="Google" id="ProtNLM"/>
    </source>
</evidence>
<evidence type="ECO:0000313" key="6">
    <source>
        <dbReference type="EMBL" id="KXU35846.1"/>
    </source>
</evidence>
<protein>
    <recommendedName>
        <fullName evidence="8">DUF4870 domain-containing protein</fullName>
    </recommendedName>
</protein>
<proteinExistence type="predicted"/>
<keyword evidence="4 5" id="KW-0472">Membrane</keyword>
<dbReference type="EMBL" id="LSZP01000034">
    <property type="protein sequence ID" value="KXU35846.1"/>
    <property type="molecule type" value="Genomic_DNA"/>
</dbReference>
<evidence type="ECO:0000313" key="7">
    <source>
        <dbReference type="Proteomes" id="UP000071392"/>
    </source>
</evidence>
<feature type="transmembrane region" description="Helical" evidence="5">
    <location>
        <begin position="90"/>
        <end position="112"/>
    </location>
</feature>
<dbReference type="RefSeq" id="WP_197456989.1">
    <property type="nucleotide sequence ID" value="NZ_LSZP01000034.1"/>
</dbReference>
<evidence type="ECO:0000256" key="5">
    <source>
        <dbReference type="SAM" id="Phobius"/>
    </source>
</evidence>
<keyword evidence="3 5" id="KW-1133">Transmembrane helix</keyword>
<reference evidence="6 7" key="1">
    <citation type="submission" date="2016-02" db="EMBL/GenBank/DDBJ databases">
        <authorList>
            <person name="Wen L."/>
            <person name="He K."/>
            <person name="Yang H."/>
        </authorList>
    </citation>
    <scope>NUCLEOTIDE SEQUENCE [LARGE SCALE GENOMIC DNA]</scope>
    <source>
        <strain evidence="6 7">CV41</strain>
    </source>
</reference>
<organism evidence="6 7">
    <name type="scientific">Cephaloticoccus capnophilus</name>
    <dbReference type="NCBI Taxonomy" id="1548208"/>
    <lineage>
        <taxon>Bacteria</taxon>
        <taxon>Pseudomonadati</taxon>
        <taxon>Verrucomicrobiota</taxon>
        <taxon>Opitutia</taxon>
        <taxon>Opitutales</taxon>
        <taxon>Opitutaceae</taxon>
        <taxon>Cephaloticoccus</taxon>
    </lineage>
</organism>
<evidence type="ECO:0000256" key="4">
    <source>
        <dbReference type="ARBA" id="ARBA00023136"/>
    </source>
</evidence>
<accession>A0A139SML9</accession>
<gene>
    <name evidence="6" type="ORF">AXK12_00080</name>
</gene>
<dbReference type="STRING" id="1548208.AXK12_00080"/>
<name>A0A139SML9_9BACT</name>
<feature type="transmembrane region" description="Helical" evidence="5">
    <location>
        <begin position="20"/>
        <end position="41"/>
    </location>
</feature>
<comment type="caution">
    <text evidence="6">The sequence shown here is derived from an EMBL/GenBank/DDBJ whole genome shotgun (WGS) entry which is preliminary data.</text>
</comment>
<comment type="subcellular location">
    <subcellularLocation>
        <location evidence="1">Membrane</location>
        <topology evidence="1">Multi-pass membrane protein</topology>
    </subcellularLocation>
</comment>
<feature type="transmembrane region" description="Helical" evidence="5">
    <location>
        <begin position="62"/>
        <end position="84"/>
    </location>
</feature>
<evidence type="ECO:0000256" key="3">
    <source>
        <dbReference type="ARBA" id="ARBA00022989"/>
    </source>
</evidence>
<sequence length="138" mass="14606">MSTETPPSDTTANASAPLGGSSTAAILSYIPVIGFIIALILHNGQKTELGTYHLRQSLGLHLTAFVLFFGATIFFMIVGIIPLVNIVFGAIAMVYFPLLSLGSVVFFILGLISAAQGQQKPLPLVGGKYQSWFANSFA</sequence>